<gene>
    <name evidence="1" type="ORF">F5148DRAFT_589668</name>
</gene>
<sequence length="481" mass="50476">MSHQARDTTSRPFYLVAVHGGAGYHSPVSDSSVNRNLRAAISSTLATFAVTTAPVIGAASSTIDNTHSSGSSSALDAVTTLIAALEDAPDFNAGYGSNLTFDGDVECDASLMSSTAEDGDGDGDGMTVEGSTAHPHVYPPSSPPSPSSFSFGSVGAVPGVRNPVLLARRVLEGRRRRRPQRREPEQASGPGRDLGLGLGTGTGTGTGTGMGRVPPLMLVGEGAVRFARAQGVPVVDSPREMVAPRAREEWAVWRERLGRWKGEERASAWAPAEGGGGPSDHDPETLGIMPVDARQDTVGAVVLVGGDDVRRQERQVAAGVSSGGLLLKHPGRVGEAAIFGAGCWAERSSGGRSVACSVSGQGELIVQSSLARTLAERIAASAEDEDGHDILRSVLVDQFYGRWRQRGEHQPAVGVLLITQGMNGSEHTARLWCAFTTQSMAIAYASSRHPKPKATVLRNTAHEFRNDDDGRPPLFIASFPC</sequence>
<protein>
    <submittedName>
        <fullName evidence="1">Asparaginase</fullName>
    </submittedName>
</protein>
<organism evidence="1 2">
    <name type="scientific">Russula earlei</name>
    <dbReference type="NCBI Taxonomy" id="71964"/>
    <lineage>
        <taxon>Eukaryota</taxon>
        <taxon>Fungi</taxon>
        <taxon>Dikarya</taxon>
        <taxon>Basidiomycota</taxon>
        <taxon>Agaricomycotina</taxon>
        <taxon>Agaricomycetes</taxon>
        <taxon>Russulales</taxon>
        <taxon>Russulaceae</taxon>
        <taxon>Russula</taxon>
    </lineage>
</organism>
<dbReference type="Proteomes" id="UP001207468">
    <property type="component" value="Unassembled WGS sequence"/>
</dbReference>
<dbReference type="EMBL" id="JAGFNK010000427">
    <property type="protein sequence ID" value="KAI9450529.1"/>
    <property type="molecule type" value="Genomic_DNA"/>
</dbReference>
<proteinExistence type="predicted"/>
<evidence type="ECO:0000313" key="2">
    <source>
        <dbReference type="Proteomes" id="UP001207468"/>
    </source>
</evidence>
<accession>A0ACC0TWV0</accession>
<comment type="caution">
    <text evidence="1">The sequence shown here is derived from an EMBL/GenBank/DDBJ whole genome shotgun (WGS) entry which is preliminary data.</text>
</comment>
<evidence type="ECO:0000313" key="1">
    <source>
        <dbReference type="EMBL" id="KAI9450529.1"/>
    </source>
</evidence>
<name>A0ACC0TWV0_9AGAM</name>
<keyword evidence="2" id="KW-1185">Reference proteome</keyword>
<reference evidence="1" key="1">
    <citation type="submission" date="2021-03" db="EMBL/GenBank/DDBJ databases">
        <title>Evolutionary priming and transition to the ectomycorrhizal habit in an iconic lineage of mushroom-forming fungi: is preadaptation a requirement?</title>
        <authorList>
            <consortium name="DOE Joint Genome Institute"/>
            <person name="Looney B.P."/>
            <person name="Miyauchi S."/>
            <person name="Morin E."/>
            <person name="Drula E."/>
            <person name="Courty P.E."/>
            <person name="Chicoki N."/>
            <person name="Fauchery L."/>
            <person name="Kohler A."/>
            <person name="Kuo A."/>
            <person name="LaButti K."/>
            <person name="Pangilinan J."/>
            <person name="Lipzen A."/>
            <person name="Riley R."/>
            <person name="Andreopoulos W."/>
            <person name="He G."/>
            <person name="Johnson J."/>
            <person name="Barry K.W."/>
            <person name="Grigoriev I.V."/>
            <person name="Nagy L."/>
            <person name="Hibbett D."/>
            <person name="Henrissat B."/>
            <person name="Matheny P.B."/>
            <person name="Labbe J."/>
            <person name="Martin A.F."/>
        </authorList>
    </citation>
    <scope>NUCLEOTIDE SEQUENCE</scope>
    <source>
        <strain evidence="1">BPL698</strain>
    </source>
</reference>